<comment type="caution">
    <text evidence="2">The sequence shown here is derived from an EMBL/GenBank/DDBJ whole genome shotgun (WGS) entry which is preliminary data.</text>
</comment>
<dbReference type="GO" id="GO:0034220">
    <property type="term" value="P:monoatomic ion transmembrane transport"/>
    <property type="evidence" value="ECO:0007669"/>
    <property type="project" value="UniProtKB-KW"/>
</dbReference>
<dbReference type="InterPro" id="IPR038911">
    <property type="entry name" value="SCLT1"/>
</dbReference>
<dbReference type="OMA" id="KDQALMR"/>
<name>A0A9D2XYG9_NOTFU</name>
<gene>
    <name evidence="2" type="ORF">G4P62_019518</name>
</gene>
<dbReference type="GO" id="GO:0060271">
    <property type="term" value="P:cilium assembly"/>
    <property type="evidence" value="ECO:0007669"/>
    <property type="project" value="TreeGrafter"/>
</dbReference>
<reference evidence="2" key="1">
    <citation type="submission" date="2020-03" db="EMBL/GenBank/DDBJ databases">
        <title>Intra-Species Differences in Population Size shape Life History and Genome Evolution.</title>
        <authorList>
            <person name="Willemsen D."/>
            <person name="Cui R."/>
            <person name="Valenzano D.R."/>
        </authorList>
    </citation>
    <scope>NUCLEOTIDE SEQUENCE</scope>
    <source>
        <strain evidence="2">GRZ</strain>
        <tissue evidence="2">Whole</tissue>
    </source>
</reference>
<dbReference type="Proteomes" id="UP000822369">
    <property type="component" value="Chromosome 13"/>
</dbReference>
<evidence type="ECO:0000313" key="2">
    <source>
        <dbReference type="EMBL" id="KAF7210645.1"/>
    </source>
</evidence>
<accession>A0A9D2XYG9</accession>
<dbReference type="AlphaFoldDB" id="A0A9D2XYG9"/>
<keyword evidence="2" id="KW-0406">Ion transport</keyword>
<organism evidence="2 3">
    <name type="scientific">Nothobranchius furzeri</name>
    <name type="common">Turquoise killifish</name>
    <dbReference type="NCBI Taxonomy" id="105023"/>
    <lineage>
        <taxon>Eukaryota</taxon>
        <taxon>Metazoa</taxon>
        <taxon>Chordata</taxon>
        <taxon>Craniata</taxon>
        <taxon>Vertebrata</taxon>
        <taxon>Euteleostomi</taxon>
        <taxon>Actinopterygii</taxon>
        <taxon>Neopterygii</taxon>
        <taxon>Teleostei</taxon>
        <taxon>Neoteleostei</taxon>
        <taxon>Acanthomorphata</taxon>
        <taxon>Ovalentaria</taxon>
        <taxon>Atherinomorphae</taxon>
        <taxon>Cyprinodontiformes</taxon>
        <taxon>Nothobranchiidae</taxon>
        <taxon>Nothobranchius</taxon>
    </lineage>
</organism>
<dbReference type="PANTHER" id="PTHR35970:SF1">
    <property type="entry name" value="SODIUM CHANNEL AND CLATHRIN LINKER 1"/>
    <property type="match status" value="1"/>
</dbReference>
<dbReference type="PANTHER" id="PTHR35970">
    <property type="entry name" value="SODIUM CHANNEL AND CLATHRIN LINKER 1"/>
    <property type="match status" value="1"/>
</dbReference>
<dbReference type="GO" id="GO:0045162">
    <property type="term" value="P:clustering of voltage-gated sodium channels"/>
    <property type="evidence" value="ECO:0007669"/>
    <property type="project" value="InterPro"/>
</dbReference>
<dbReference type="KEGG" id="nfu:107373171"/>
<keyword evidence="2" id="KW-0813">Transport</keyword>
<evidence type="ECO:0000313" key="3">
    <source>
        <dbReference type="Proteomes" id="UP000822369"/>
    </source>
</evidence>
<keyword evidence="1" id="KW-0175">Coiled coil</keyword>
<dbReference type="EMBL" id="JAAVVJ010000013">
    <property type="protein sequence ID" value="KAF7210645.1"/>
    <property type="molecule type" value="Genomic_DNA"/>
</dbReference>
<protein>
    <submittedName>
        <fullName evidence="2">Sodium channel and clathrin linker 1-like</fullName>
    </submittedName>
</protein>
<feature type="coiled-coil region" evidence="1">
    <location>
        <begin position="5"/>
        <end position="99"/>
    </location>
</feature>
<evidence type="ECO:0000256" key="1">
    <source>
        <dbReference type="SAM" id="Coils"/>
    </source>
</evidence>
<keyword evidence="2" id="KW-0407">Ion channel</keyword>
<proteinExistence type="predicted"/>
<dbReference type="GO" id="GO:0005814">
    <property type="term" value="C:centriole"/>
    <property type="evidence" value="ECO:0007669"/>
    <property type="project" value="TreeGrafter"/>
</dbReference>
<sequence length="128" mass="14801">MTTLCSNFQEQIRRREEDVAEAQGREVAASRCLQQLQTTLGQLQTRLQAASHEAEVLRREQAVWERKVGELRAQVKQSVQAAEEAVMQKDQALMREKQKTEELLKTSETIKLLDQVATSRTRREVDEY</sequence>